<keyword evidence="3" id="KW-0732">Signal</keyword>
<sequence length="338" mass="37288">MGFFKSTIVSFAAAVFFPLVRASLTREAEEWSGAQYIAFNGTVSGTVTYDNSDCTSPNYGPYVNSYLYVGVNPPWDTNPFFFELYHLASEGEGFLVLTEDRVYNLDFASSAYACWNDDGTPCQFFEYDYTFMPEKLLDLAKASVKKSTVEGEDGYEVSGSQDTYVKNETRRATINSVDVASGCYDSGIDWYNWIWNETQSWEYTVSFSNSSGKATLKTEISGSTMEITFSGERMTNSSWPDIELVTDDDSKPTFRYSNDSEIHFKNFSGTWRASPEEFTDATGTARLPTATSTGLRNGETSTVTGGANLPSSTDAAWVVKAPGALVSILLALGGFFVF</sequence>
<dbReference type="EMBL" id="ML987220">
    <property type="protein sequence ID" value="KAF2240329.1"/>
    <property type="molecule type" value="Genomic_DNA"/>
</dbReference>
<evidence type="ECO:0000313" key="4">
    <source>
        <dbReference type="EMBL" id="KAF2240329.1"/>
    </source>
</evidence>
<reference evidence="4" key="1">
    <citation type="journal article" date="2020" name="Stud. Mycol.">
        <title>101 Dothideomycetes genomes: a test case for predicting lifestyles and emergence of pathogens.</title>
        <authorList>
            <person name="Haridas S."/>
            <person name="Albert R."/>
            <person name="Binder M."/>
            <person name="Bloem J."/>
            <person name="Labutti K."/>
            <person name="Salamov A."/>
            <person name="Andreopoulos B."/>
            <person name="Baker S."/>
            <person name="Barry K."/>
            <person name="Bills G."/>
            <person name="Bluhm B."/>
            <person name="Cannon C."/>
            <person name="Castanera R."/>
            <person name="Culley D."/>
            <person name="Daum C."/>
            <person name="Ezra D."/>
            <person name="Gonzalez J."/>
            <person name="Henrissat B."/>
            <person name="Kuo A."/>
            <person name="Liang C."/>
            <person name="Lipzen A."/>
            <person name="Lutzoni F."/>
            <person name="Magnuson J."/>
            <person name="Mondo S."/>
            <person name="Nolan M."/>
            <person name="Ohm R."/>
            <person name="Pangilinan J."/>
            <person name="Park H.-J."/>
            <person name="Ramirez L."/>
            <person name="Alfaro M."/>
            <person name="Sun H."/>
            <person name="Tritt A."/>
            <person name="Yoshinaga Y."/>
            <person name="Zwiers L.-H."/>
            <person name="Turgeon B."/>
            <person name="Goodwin S."/>
            <person name="Spatafora J."/>
            <person name="Crous P."/>
            <person name="Grigoriev I."/>
        </authorList>
    </citation>
    <scope>NUCLEOTIDE SEQUENCE</scope>
    <source>
        <strain evidence="4">CBS 122368</strain>
    </source>
</reference>
<keyword evidence="5" id="KW-1185">Reference proteome</keyword>
<feature type="compositionally biased region" description="Polar residues" evidence="1">
    <location>
        <begin position="289"/>
        <end position="307"/>
    </location>
</feature>
<dbReference type="GeneID" id="54589415"/>
<feature type="region of interest" description="Disordered" evidence="1">
    <location>
        <begin position="278"/>
        <end position="307"/>
    </location>
</feature>
<feature type="chain" id="PRO_5025509335" evidence="3">
    <location>
        <begin position="23"/>
        <end position="338"/>
    </location>
</feature>
<keyword evidence="2" id="KW-0812">Transmembrane</keyword>
<protein>
    <submittedName>
        <fullName evidence="4">Uncharacterized protein</fullName>
    </submittedName>
</protein>
<evidence type="ECO:0000313" key="5">
    <source>
        <dbReference type="Proteomes" id="UP000800094"/>
    </source>
</evidence>
<accession>A0A6A6HR24</accession>
<evidence type="ECO:0000256" key="3">
    <source>
        <dbReference type="SAM" id="SignalP"/>
    </source>
</evidence>
<dbReference type="Proteomes" id="UP000800094">
    <property type="component" value="Unassembled WGS sequence"/>
</dbReference>
<keyword evidence="2" id="KW-0472">Membrane</keyword>
<gene>
    <name evidence="4" type="ORF">BU26DRAFT_611755</name>
</gene>
<dbReference type="OrthoDB" id="3792661at2759"/>
<name>A0A6A6HR24_9PLEO</name>
<feature type="transmembrane region" description="Helical" evidence="2">
    <location>
        <begin position="317"/>
        <end position="337"/>
    </location>
</feature>
<dbReference type="RefSeq" id="XP_033675333.1">
    <property type="nucleotide sequence ID" value="XM_033836085.1"/>
</dbReference>
<keyword evidence="2" id="KW-1133">Transmembrane helix</keyword>
<feature type="signal peptide" evidence="3">
    <location>
        <begin position="1"/>
        <end position="22"/>
    </location>
</feature>
<dbReference type="AlphaFoldDB" id="A0A6A6HR24"/>
<evidence type="ECO:0000256" key="2">
    <source>
        <dbReference type="SAM" id="Phobius"/>
    </source>
</evidence>
<proteinExistence type="predicted"/>
<evidence type="ECO:0000256" key="1">
    <source>
        <dbReference type="SAM" id="MobiDB-lite"/>
    </source>
</evidence>
<organism evidence="4 5">
    <name type="scientific">Trematosphaeria pertusa</name>
    <dbReference type="NCBI Taxonomy" id="390896"/>
    <lineage>
        <taxon>Eukaryota</taxon>
        <taxon>Fungi</taxon>
        <taxon>Dikarya</taxon>
        <taxon>Ascomycota</taxon>
        <taxon>Pezizomycotina</taxon>
        <taxon>Dothideomycetes</taxon>
        <taxon>Pleosporomycetidae</taxon>
        <taxon>Pleosporales</taxon>
        <taxon>Massarineae</taxon>
        <taxon>Trematosphaeriaceae</taxon>
        <taxon>Trematosphaeria</taxon>
    </lineage>
</organism>